<reference evidence="10 11" key="1">
    <citation type="journal article" date="2024" name="Front. Microbiol.">
        <title>Pangenomic and biochemical analyses of Helcococcus ovis reveal widespread tetracycline resistance and a novel bacterial species, Helcococcus bovis.</title>
        <authorList>
            <person name="Cunha F."/>
            <person name="Zhai Y."/>
            <person name="Casaro S."/>
            <person name="Jones K.L."/>
            <person name="Hernandez M."/>
            <person name="Bisinotto R.S."/>
            <person name="Kariyawasam S."/>
            <person name="Brown M.B."/>
            <person name="Phillips A."/>
            <person name="Jeong K.C."/>
            <person name="Galvao K.N."/>
        </authorList>
    </citation>
    <scope>NUCLEOTIDE SEQUENCE [LARGE SCALE GENOMIC DNA]</scope>
    <source>
        <strain evidence="10 11">KG197</strain>
    </source>
</reference>
<evidence type="ECO:0000256" key="4">
    <source>
        <dbReference type="ARBA" id="ARBA00022827"/>
    </source>
</evidence>
<dbReference type="EMBL" id="JBFNFH010000011">
    <property type="protein sequence ID" value="MFM1525095.1"/>
    <property type="molecule type" value="Genomic_DNA"/>
</dbReference>
<dbReference type="Proteomes" id="UP001629536">
    <property type="component" value="Unassembled WGS sequence"/>
</dbReference>
<keyword evidence="3 5" id="KW-0285">Flavoprotein</keyword>
<dbReference type="Pfam" id="PF02771">
    <property type="entry name" value="Acyl-CoA_dh_N"/>
    <property type="match status" value="1"/>
</dbReference>
<feature type="domain" description="Acyl-CoA oxidase/dehydrogenase middle" evidence="8">
    <location>
        <begin position="119"/>
        <end position="187"/>
    </location>
</feature>
<evidence type="ECO:0000259" key="6">
    <source>
        <dbReference type="Pfam" id="PF00441"/>
    </source>
</evidence>
<accession>A0ABW9F6P1</accession>
<dbReference type="Gene3D" id="1.20.140.10">
    <property type="entry name" value="Butyryl-CoA Dehydrogenase, subunit A, domain 3"/>
    <property type="match status" value="1"/>
</dbReference>
<evidence type="ECO:0000256" key="3">
    <source>
        <dbReference type="ARBA" id="ARBA00022630"/>
    </source>
</evidence>
<dbReference type="InterPro" id="IPR046373">
    <property type="entry name" value="Acyl-CoA_Oxase/DH_mid-dom_sf"/>
</dbReference>
<organism evidence="10 11">
    <name type="scientific">Helcococcus bovis</name>
    <dbReference type="NCBI Taxonomy" id="3153252"/>
    <lineage>
        <taxon>Bacteria</taxon>
        <taxon>Bacillati</taxon>
        <taxon>Bacillota</taxon>
        <taxon>Tissierellia</taxon>
        <taxon>Tissierellales</taxon>
        <taxon>Peptoniphilaceae</taxon>
        <taxon>Helcococcus</taxon>
    </lineage>
</organism>
<name>A0ABW9F6P1_9FIRM</name>
<evidence type="ECO:0000256" key="1">
    <source>
        <dbReference type="ARBA" id="ARBA00001974"/>
    </source>
</evidence>
<dbReference type="Gene3D" id="3.40.50.1220">
    <property type="entry name" value="TPP-binding domain"/>
    <property type="match status" value="1"/>
</dbReference>
<dbReference type="Pfam" id="PF02770">
    <property type="entry name" value="Acyl-CoA_dh_M"/>
    <property type="match status" value="1"/>
</dbReference>
<dbReference type="Pfam" id="PF00766">
    <property type="entry name" value="ETF_alpha"/>
    <property type="match status" value="1"/>
</dbReference>
<dbReference type="PANTHER" id="PTHR43884">
    <property type="entry name" value="ACYL-COA DEHYDROGENASE"/>
    <property type="match status" value="1"/>
</dbReference>
<dbReference type="Gene3D" id="2.40.110.10">
    <property type="entry name" value="Butyryl-CoA Dehydrogenase, subunit A, domain 2"/>
    <property type="match status" value="1"/>
</dbReference>
<dbReference type="SUPFAM" id="SSF56645">
    <property type="entry name" value="Acyl-CoA dehydrogenase NM domain-like"/>
    <property type="match status" value="1"/>
</dbReference>
<dbReference type="SUPFAM" id="SSF52467">
    <property type="entry name" value="DHS-like NAD/FAD-binding domain"/>
    <property type="match status" value="1"/>
</dbReference>
<dbReference type="InterPro" id="IPR006091">
    <property type="entry name" value="Acyl-CoA_Oxase/DH_mid-dom"/>
</dbReference>
<evidence type="ECO:0000259" key="8">
    <source>
        <dbReference type="Pfam" id="PF02770"/>
    </source>
</evidence>
<evidence type="ECO:0000256" key="5">
    <source>
        <dbReference type="RuleBase" id="RU362125"/>
    </source>
</evidence>
<dbReference type="InterPro" id="IPR037069">
    <property type="entry name" value="AcylCoA_DH/ox_N_sf"/>
</dbReference>
<comment type="caution">
    <text evidence="10">The sequence shown here is derived from an EMBL/GenBank/DDBJ whole genome shotgun (WGS) entry which is preliminary data.</text>
</comment>
<dbReference type="Pfam" id="PF00441">
    <property type="entry name" value="Acyl-CoA_dh_1"/>
    <property type="match status" value="1"/>
</dbReference>
<protein>
    <submittedName>
        <fullName evidence="10">FAD-binding protein</fullName>
    </submittedName>
</protein>
<dbReference type="PANTHER" id="PTHR43884:SF12">
    <property type="entry name" value="ISOVALERYL-COA DEHYDROGENASE, MITOCHONDRIAL-RELATED"/>
    <property type="match status" value="1"/>
</dbReference>
<proteinExistence type="inferred from homology"/>
<dbReference type="InterPro" id="IPR029035">
    <property type="entry name" value="DHS-like_NAD/FAD-binding_dom"/>
</dbReference>
<dbReference type="InterPro" id="IPR009100">
    <property type="entry name" value="AcylCoA_DH/oxidase_NM_dom_sf"/>
</dbReference>
<dbReference type="InterPro" id="IPR009075">
    <property type="entry name" value="AcylCo_DH/oxidase_C"/>
</dbReference>
<keyword evidence="4 5" id="KW-0274">FAD</keyword>
<dbReference type="RefSeq" id="WP_408104682.1">
    <property type="nucleotide sequence ID" value="NZ_JBFNFH010000011.1"/>
</dbReference>
<dbReference type="InterPro" id="IPR013786">
    <property type="entry name" value="AcylCoA_DH/ox_N"/>
</dbReference>
<feature type="domain" description="Electron transfer flavoprotein alpha subunit C-terminal" evidence="7">
    <location>
        <begin position="409"/>
        <end position="490"/>
    </location>
</feature>
<comment type="similarity">
    <text evidence="2 5">Belongs to the acyl-CoA dehydrogenase family.</text>
</comment>
<evidence type="ECO:0000313" key="11">
    <source>
        <dbReference type="Proteomes" id="UP001629536"/>
    </source>
</evidence>
<evidence type="ECO:0000313" key="10">
    <source>
        <dbReference type="EMBL" id="MFM1525095.1"/>
    </source>
</evidence>
<comment type="cofactor">
    <cofactor evidence="1 5">
        <name>FAD</name>
        <dbReference type="ChEBI" id="CHEBI:57692"/>
    </cofactor>
</comment>
<dbReference type="InterPro" id="IPR014731">
    <property type="entry name" value="ETF_asu_C"/>
</dbReference>
<feature type="domain" description="Acyl-CoA dehydrogenase/oxidase N-terminal" evidence="9">
    <location>
        <begin position="16"/>
        <end position="109"/>
    </location>
</feature>
<dbReference type="InterPro" id="IPR036250">
    <property type="entry name" value="AcylCo_DH-like_C"/>
</dbReference>
<sequence length="533" mass="60581">MLYNLKDKYVEYENKIKIWANNFLIENTFSKNILKKLKDDKLFGFHSPKAYGGFGKDYINQVLAIQEISKINPNASFSIISNNFFINGLFKYGNFNQKMKYLSPVDKGELIASILLLEEKYNLDLKKSKTKIVKKEKYLILNGKKYFSYGSKETDLFLVLAKNESGNLSLLVVEKDLSGIEIEKDDKHTYVSFNNVEIPRTNVLGDFNSGYEICISLLIENHLSLAAHYLGISLDSYDKIILALTKIKDLSNNSEILQNFSEISANIEAAKLLTYRAAEMKSNGLDTSKESLLAKSFNEKLAVEIINLEFLLNSDNKELISKLRSKKDINFNNIFNSDLENINLLITDKIIEKIACVDILNKNTNDINIKKRKLIILENNDLEKNVDELINYILDDIKSSKISQDLYGDIESAENIVSFGLGIEDRDNITEIEKLAKIINATIGCTRPISEELEWMPNDRYIGSTGKKFNGNIYFALGLSGSIHHLNGIKNANTIIAINTDRHAKVFSNCDYGIVADLKEFINIFLKKIQEKL</sequence>
<gene>
    <name evidence="10" type="ORF">ABGF40_05345</name>
</gene>
<keyword evidence="5" id="KW-0560">Oxidoreductase</keyword>
<keyword evidence="11" id="KW-1185">Reference proteome</keyword>
<dbReference type="SUPFAM" id="SSF47203">
    <property type="entry name" value="Acyl-CoA dehydrogenase C-terminal domain-like"/>
    <property type="match status" value="1"/>
</dbReference>
<evidence type="ECO:0000259" key="9">
    <source>
        <dbReference type="Pfam" id="PF02771"/>
    </source>
</evidence>
<evidence type="ECO:0000256" key="2">
    <source>
        <dbReference type="ARBA" id="ARBA00009347"/>
    </source>
</evidence>
<dbReference type="Gene3D" id="1.10.540.10">
    <property type="entry name" value="Acyl-CoA dehydrogenase/oxidase, N-terminal domain"/>
    <property type="match status" value="1"/>
</dbReference>
<feature type="domain" description="Acyl-CoA dehydrogenase/oxidase C-terminal" evidence="6">
    <location>
        <begin position="248"/>
        <end position="307"/>
    </location>
</feature>
<evidence type="ECO:0000259" key="7">
    <source>
        <dbReference type="Pfam" id="PF00766"/>
    </source>
</evidence>